<sequence length="136" mass="14877">MQGAAREQQLCNMQPCPVDGGWSGWSTWTSCNESCGAEFQERSRKCTQPAPSYGGKTCQGKAREEHLCNLSPCPVDGGWSDWSVWTSCEYCGSIQERSRTCTSPEPGFGGKPCAGEELETHDCEDLCDVDALGRRL</sequence>
<dbReference type="GO" id="GO:0016020">
    <property type="term" value="C:membrane"/>
    <property type="evidence" value="ECO:0007669"/>
    <property type="project" value="UniProtKB-SubCell"/>
</dbReference>
<accession>A0A9W9ZXL2</accession>
<dbReference type="AlphaFoldDB" id="A0A9W9ZXL2"/>
<dbReference type="InterPro" id="IPR000884">
    <property type="entry name" value="TSP1_rpt"/>
</dbReference>
<keyword evidence="8" id="KW-1185">Reference proteome</keyword>
<keyword evidence="5" id="KW-0472">Membrane</keyword>
<dbReference type="Pfam" id="PF00090">
    <property type="entry name" value="TSP_1"/>
    <property type="match status" value="2"/>
</dbReference>
<dbReference type="OrthoDB" id="5917978at2759"/>
<dbReference type="PROSITE" id="PS50092">
    <property type="entry name" value="TSP1"/>
    <property type="match status" value="2"/>
</dbReference>
<dbReference type="InterPro" id="IPR036383">
    <property type="entry name" value="TSP1_rpt_sf"/>
</dbReference>
<dbReference type="FunFam" id="2.20.100.10:FF:000002">
    <property type="entry name" value="Unc-5 netrin receptor C"/>
    <property type="match status" value="1"/>
</dbReference>
<evidence type="ECO:0000313" key="7">
    <source>
        <dbReference type="EMBL" id="KAJ7389350.1"/>
    </source>
</evidence>
<dbReference type="EMBL" id="MU825435">
    <property type="protein sequence ID" value="KAJ7389350.1"/>
    <property type="molecule type" value="Genomic_DNA"/>
</dbReference>
<evidence type="ECO:0000256" key="2">
    <source>
        <dbReference type="ARBA" id="ARBA00022692"/>
    </source>
</evidence>
<dbReference type="InterPro" id="IPR052065">
    <property type="entry name" value="Compl_asym_regulator"/>
</dbReference>
<evidence type="ECO:0000256" key="4">
    <source>
        <dbReference type="ARBA" id="ARBA00022989"/>
    </source>
</evidence>
<evidence type="ECO:0000256" key="3">
    <source>
        <dbReference type="ARBA" id="ARBA00022737"/>
    </source>
</evidence>
<dbReference type="SUPFAM" id="SSF82895">
    <property type="entry name" value="TSP-1 type 1 repeat"/>
    <property type="match status" value="2"/>
</dbReference>
<evidence type="ECO:0000256" key="6">
    <source>
        <dbReference type="ARBA" id="ARBA00023157"/>
    </source>
</evidence>
<comment type="caution">
    <text evidence="7">The sequence shown here is derived from an EMBL/GenBank/DDBJ whole genome shotgun (WGS) entry which is preliminary data.</text>
</comment>
<dbReference type="FunFam" id="2.20.100.10:FF:000007">
    <property type="entry name" value="Thrombospondin 1"/>
    <property type="match status" value="1"/>
</dbReference>
<proteinExistence type="predicted"/>
<evidence type="ECO:0000256" key="1">
    <source>
        <dbReference type="ARBA" id="ARBA00004167"/>
    </source>
</evidence>
<evidence type="ECO:0000313" key="8">
    <source>
        <dbReference type="Proteomes" id="UP001163046"/>
    </source>
</evidence>
<keyword evidence="4" id="KW-1133">Transmembrane helix</keyword>
<dbReference type="PANTHER" id="PTHR22906:SF21">
    <property type="entry name" value="SEMA DOMAIN-CONTAINING PROTEIN"/>
    <property type="match status" value="1"/>
</dbReference>
<protein>
    <submittedName>
        <fullName evidence="7">Hemicentin-1</fullName>
    </submittedName>
</protein>
<name>A0A9W9ZXL2_9CNID</name>
<dbReference type="SMART" id="SM00209">
    <property type="entry name" value="TSP1"/>
    <property type="match status" value="2"/>
</dbReference>
<keyword evidence="2" id="KW-0812">Transmembrane</keyword>
<dbReference type="Gene3D" id="2.20.100.10">
    <property type="entry name" value="Thrombospondin type-1 (TSP1) repeat"/>
    <property type="match status" value="2"/>
</dbReference>
<comment type="subcellular location">
    <subcellularLocation>
        <location evidence="1">Membrane</location>
        <topology evidence="1">Single-pass membrane protein</topology>
    </subcellularLocation>
</comment>
<evidence type="ECO:0000256" key="5">
    <source>
        <dbReference type="ARBA" id="ARBA00023136"/>
    </source>
</evidence>
<reference evidence="7" key="1">
    <citation type="submission" date="2023-01" db="EMBL/GenBank/DDBJ databases">
        <title>Genome assembly of the deep-sea coral Lophelia pertusa.</title>
        <authorList>
            <person name="Herrera S."/>
            <person name="Cordes E."/>
        </authorList>
    </citation>
    <scope>NUCLEOTIDE SEQUENCE</scope>
    <source>
        <strain evidence="7">USNM1676648</strain>
        <tissue evidence="7">Polyp</tissue>
    </source>
</reference>
<gene>
    <name evidence="7" type="primary">HMCN1_41</name>
    <name evidence="7" type="ORF">OS493_032207</name>
</gene>
<keyword evidence="6" id="KW-1015">Disulfide bond</keyword>
<dbReference type="PRINTS" id="PR01705">
    <property type="entry name" value="TSP1REPEAT"/>
</dbReference>
<dbReference type="PROSITE" id="PS51257">
    <property type="entry name" value="PROKAR_LIPOPROTEIN"/>
    <property type="match status" value="1"/>
</dbReference>
<dbReference type="Proteomes" id="UP001163046">
    <property type="component" value="Unassembled WGS sequence"/>
</dbReference>
<organism evidence="7 8">
    <name type="scientific">Desmophyllum pertusum</name>
    <dbReference type="NCBI Taxonomy" id="174260"/>
    <lineage>
        <taxon>Eukaryota</taxon>
        <taxon>Metazoa</taxon>
        <taxon>Cnidaria</taxon>
        <taxon>Anthozoa</taxon>
        <taxon>Hexacorallia</taxon>
        <taxon>Scleractinia</taxon>
        <taxon>Caryophylliina</taxon>
        <taxon>Caryophylliidae</taxon>
        <taxon>Desmophyllum</taxon>
    </lineage>
</organism>
<keyword evidence="3" id="KW-0677">Repeat</keyword>
<dbReference type="PANTHER" id="PTHR22906">
    <property type="entry name" value="PROPERDIN"/>
    <property type="match status" value="1"/>
</dbReference>